<gene>
    <name evidence="1" type="ORF">H6F44_22320</name>
</gene>
<evidence type="ECO:0000313" key="1">
    <source>
        <dbReference type="EMBL" id="MBD2152824.1"/>
    </source>
</evidence>
<proteinExistence type="predicted"/>
<keyword evidence="2" id="KW-1185">Reference proteome</keyword>
<accession>A0A926ZAD8</accession>
<sequence>MGINTTSSNQELITRTERGLTITGTRITLYDVMDYVKYPPQFVCGFFNLTEVQINAAFAYIHSHQEEVEKEYQIVLKEAEDLKKYSLMWVNR</sequence>
<dbReference type="Proteomes" id="UP000631421">
    <property type="component" value="Unassembled WGS sequence"/>
</dbReference>
<reference evidence="1" key="2">
    <citation type="submission" date="2020-08" db="EMBL/GenBank/DDBJ databases">
        <authorList>
            <person name="Chen M."/>
            <person name="Teng W."/>
            <person name="Zhao L."/>
            <person name="Hu C."/>
            <person name="Zhou Y."/>
            <person name="Han B."/>
            <person name="Song L."/>
            <person name="Shu W."/>
        </authorList>
    </citation>
    <scope>NUCLEOTIDE SEQUENCE</scope>
    <source>
        <strain evidence="1">FACHB-1277</strain>
    </source>
</reference>
<dbReference type="EMBL" id="JACJPY010000159">
    <property type="protein sequence ID" value="MBD2152824.1"/>
    <property type="molecule type" value="Genomic_DNA"/>
</dbReference>
<reference evidence="1" key="1">
    <citation type="journal article" date="2015" name="ISME J.">
        <title>Draft Genome Sequence of Streptomyces incarnatus NRRL8089, which Produces the Nucleoside Antibiotic Sinefungin.</title>
        <authorList>
            <person name="Oshima K."/>
            <person name="Hattori M."/>
            <person name="Shimizu H."/>
            <person name="Fukuda K."/>
            <person name="Nemoto M."/>
            <person name="Inagaki K."/>
            <person name="Tamura T."/>
        </authorList>
    </citation>
    <scope>NUCLEOTIDE SEQUENCE</scope>
    <source>
        <strain evidence="1">FACHB-1277</strain>
    </source>
</reference>
<evidence type="ECO:0008006" key="3">
    <source>
        <dbReference type="Google" id="ProtNLM"/>
    </source>
</evidence>
<dbReference type="SUPFAM" id="SSF46689">
    <property type="entry name" value="Homeodomain-like"/>
    <property type="match status" value="1"/>
</dbReference>
<dbReference type="InterPro" id="IPR009057">
    <property type="entry name" value="Homeodomain-like_sf"/>
</dbReference>
<dbReference type="InterPro" id="IPR036388">
    <property type="entry name" value="WH-like_DNA-bd_sf"/>
</dbReference>
<protein>
    <recommendedName>
        <fullName evidence="3">DUF433 domain-containing protein</fullName>
    </recommendedName>
</protein>
<dbReference type="Gene3D" id="1.10.10.10">
    <property type="entry name" value="Winged helix-like DNA-binding domain superfamily/Winged helix DNA-binding domain"/>
    <property type="match status" value="1"/>
</dbReference>
<organism evidence="1 2">
    <name type="scientific">Pseudanabaena cinerea FACHB-1277</name>
    <dbReference type="NCBI Taxonomy" id="2949581"/>
    <lineage>
        <taxon>Bacteria</taxon>
        <taxon>Bacillati</taxon>
        <taxon>Cyanobacteriota</taxon>
        <taxon>Cyanophyceae</taxon>
        <taxon>Pseudanabaenales</taxon>
        <taxon>Pseudanabaenaceae</taxon>
        <taxon>Pseudanabaena</taxon>
        <taxon>Pseudanabaena cinerea</taxon>
    </lineage>
</organism>
<evidence type="ECO:0000313" key="2">
    <source>
        <dbReference type="Proteomes" id="UP000631421"/>
    </source>
</evidence>
<name>A0A926ZAD8_9CYAN</name>
<dbReference type="AlphaFoldDB" id="A0A926ZAD8"/>
<comment type="caution">
    <text evidence="1">The sequence shown here is derived from an EMBL/GenBank/DDBJ whole genome shotgun (WGS) entry which is preliminary data.</text>
</comment>